<dbReference type="EMBL" id="LN899819">
    <property type="protein sequence ID" value="CUV14017.1"/>
    <property type="molecule type" value="Genomic_DNA"/>
</dbReference>
<accession>A0A0S4TW70</accession>
<keyword evidence="1" id="KW-0472">Membrane</keyword>
<evidence type="ECO:0000256" key="1">
    <source>
        <dbReference type="SAM" id="Phobius"/>
    </source>
</evidence>
<protein>
    <recommendedName>
        <fullName evidence="3">Transmembrane protein</fullName>
    </recommendedName>
</protein>
<gene>
    <name evidence="2" type="ORF">RUN39_v1_680021</name>
</gene>
<reference evidence="2" key="1">
    <citation type="submission" date="2015-10" db="EMBL/GenBank/DDBJ databases">
        <authorList>
            <person name="Gilbert D.G."/>
        </authorList>
    </citation>
    <scope>NUCLEOTIDE SEQUENCE</scope>
    <source>
        <strain evidence="2">Phyl III-seqv23</strain>
    </source>
</reference>
<dbReference type="AlphaFoldDB" id="A0A0S4TW70"/>
<keyword evidence="1" id="KW-1133">Transmembrane helix</keyword>
<keyword evidence="1" id="KW-0812">Transmembrane</keyword>
<evidence type="ECO:0000313" key="2">
    <source>
        <dbReference type="EMBL" id="CUV14017.1"/>
    </source>
</evidence>
<sequence length="70" mass="8067">MPDQRVTLPWRPLPPIGAGLFGTRWLWLACLWIGLPLTAAGMIGAWVRRWIEASTASRHAFRFRCRRIHA</sequence>
<evidence type="ECO:0008006" key="3">
    <source>
        <dbReference type="Google" id="ProtNLM"/>
    </source>
</evidence>
<proteinExistence type="predicted"/>
<organism evidence="2">
    <name type="scientific">Ralstonia solanacearum</name>
    <name type="common">Pseudomonas solanacearum</name>
    <dbReference type="NCBI Taxonomy" id="305"/>
    <lineage>
        <taxon>Bacteria</taxon>
        <taxon>Pseudomonadati</taxon>
        <taxon>Pseudomonadota</taxon>
        <taxon>Betaproteobacteria</taxon>
        <taxon>Burkholderiales</taxon>
        <taxon>Burkholderiaceae</taxon>
        <taxon>Ralstonia</taxon>
        <taxon>Ralstonia solanacearum species complex</taxon>
    </lineage>
</organism>
<feature type="transmembrane region" description="Helical" evidence="1">
    <location>
        <begin position="25"/>
        <end position="47"/>
    </location>
</feature>
<name>A0A0S4TW70_RALSL</name>